<keyword evidence="2" id="KW-0040">ANK repeat</keyword>
<dbReference type="SUPFAM" id="SSF52540">
    <property type="entry name" value="P-loop containing nucleoside triphosphate hydrolases"/>
    <property type="match status" value="1"/>
</dbReference>
<feature type="repeat" description="ANK" evidence="2">
    <location>
        <begin position="989"/>
        <end position="1021"/>
    </location>
</feature>
<evidence type="ECO:0000259" key="3">
    <source>
        <dbReference type="Pfam" id="PF22939"/>
    </source>
</evidence>
<dbReference type="PANTHER" id="PTHR10039:SF10">
    <property type="entry name" value="NACHT DOMAIN-CONTAINING PROTEIN"/>
    <property type="match status" value="1"/>
</dbReference>
<sequence length="1180" mass="132528">MSKAMSEAAVLKPEYRLIQAISEFEAQLSGEQKILFREQKQTVPHPDDVMRFTAKVDEDMLARGIRRVYGPRLTNFLDGVQKFVPLGDILIGTTPGMLGRGIWTVVRFSISTALGSANQHSSYADKLSSIFMEAGRSVPRYHNMALLFPQSKKLQTNLTEYYIVVVKLCHKILQTSQSSSFMQLWDSFSDPLQDFQSQLKIWSTAIKDEVLIQSIAMTKEEKNDNSRFRAALQKERKEREIRRKQKARIQFLDRCSMYDHVTTWKQTRKIGNTKLFTTNQAYLDWKSSSTSTTLVYCGKLGAGKSVLIANIVSDLFLELKPQSYCIAYFFCDHENKGSLKARTILGSFTRQILQLHGSLEKLSEPSQDDTWHGESIPSITDFLEDGFSKTIYFVLDGLDECEAEHKDRVLEEIKSLQKKINLLFCISSRLEPDRISKFQSHELVSAKFSDIPEDNPDIADFVDHEIKACISSGKLRVMDHEIISTIKEVLLLGSQGMFLWVSLSIKALCGLPSDNDILEALANLPRKLSDTYIEILKKSADSHKTYLDLILQLLLVAIRPLSMEELRVALNVRPGETDWNASTLINDMLALLSSSGGLIVVDEEIHTVRFVHNSLRKFLTDSEIDSPYRFLLSNAERYMAQVLTTYLNYMCFDTRVSTVLVPKIDGAPIVNDILGSLGAVGRLFNKTSKGTDRDIGKILTEASIRSKRRQKTDLSLRDYARTFWSQHGASVMDVDSLTEDLVRKLMEKGYKFSLNDSYIRDPLAWTVENGYLKAFGYLLDSGLTFDGSEVPQRLCDATLRGDEEIVKKYLENTPAIAFMDHSNASAVSFMNHSKDIPIPYHECWNCKLFSSAIKGRLVSIVKLMLQQDQICSFVLNHGSAVVYQYARIGSLSGFGDFTVVKAIIDSQKLDLNEQCLRDEYNRTLLHVAVSAGQTDLVEVLLAQENIHLKVPSPFKQSLLSIASMKGYTRIVELLLPLGEPQFYLQDVPSQFSPLHWAAMYGHKDIVSLLLTARVHTKAVRNSANETPLILASKGGHIEVARMFLPIRYDQNNEIMVISDHYARNKTLINCVDNAGRGALSYAAGNGNVQMIKLLIDSSNGILDVRLRDSTGRSALSYAAEFGALEPVAILLSLQGGAWDEVVYDVMTPRMYCSHGGGDPATLSLLDRTCLYSSKASDSDN</sequence>
<dbReference type="Pfam" id="PF00023">
    <property type="entry name" value="Ank"/>
    <property type="match status" value="1"/>
</dbReference>
<gene>
    <name evidence="5" type="ORF">GOMPHAMPRED_005927</name>
</gene>
<accession>A0A8H3G1P6</accession>
<feature type="domain" description="GPI inositol-deacylase winged helix" evidence="3">
    <location>
        <begin position="544"/>
        <end position="627"/>
    </location>
</feature>
<keyword evidence="6" id="KW-1185">Reference proteome</keyword>
<dbReference type="InterPro" id="IPR036770">
    <property type="entry name" value="Ankyrin_rpt-contain_sf"/>
</dbReference>
<dbReference type="Pfam" id="PF12796">
    <property type="entry name" value="Ank_2"/>
    <property type="match status" value="2"/>
</dbReference>
<dbReference type="EMBL" id="CAJPDQ010000039">
    <property type="protein sequence ID" value="CAF9931506.1"/>
    <property type="molecule type" value="Genomic_DNA"/>
</dbReference>
<evidence type="ECO:0000259" key="4">
    <source>
        <dbReference type="Pfam" id="PF24883"/>
    </source>
</evidence>
<evidence type="ECO:0000313" key="6">
    <source>
        <dbReference type="Proteomes" id="UP000664169"/>
    </source>
</evidence>
<evidence type="ECO:0000313" key="5">
    <source>
        <dbReference type="EMBL" id="CAF9931506.1"/>
    </source>
</evidence>
<dbReference type="Pfam" id="PF24883">
    <property type="entry name" value="NPHP3_N"/>
    <property type="match status" value="1"/>
</dbReference>
<dbReference type="InterPro" id="IPR056884">
    <property type="entry name" value="NPHP3-like_N"/>
</dbReference>
<reference evidence="5" key="1">
    <citation type="submission" date="2021-03" db="EMBL/GenBank/DDBJ databases">
        <authorList>
            <person name="Tagirdzhanova G."/>
        </authorList>
    </citation>
    <scope>NUCLEOTIDE SEQUENCE</scope>
</reference>
<protein>
    <recommendedName>
        <fullName evidence="7">NACHT domain-containing protein</fullName>
    </recommendedName>
</protein>
<evidence type="ECO:0000256" key="2">
    <source>
        <dbReference type="PROSITE-ProRule" id="PRU00023"/>
    </source>
</evidence>
<dbReference type="AlphaFoldDB" id="A0A8H3G1P6"/>
<dbReference type="OrthoDB" id="7464126at2759"/>
<proteinExistence type="predicted"/>
<feature type="domain" description="Nephrocystin 3-like N-terminal" evidence="4">
    <location>
        <begin position="275"/>
        <end position="429"/>
    </location>
</feature>
<evidence type="ECO:0008006" key="7">
    <source>
        <dbReference type="Google" id="ProtNLM"/>
    </source>
</evidence>
<dbReference type="PROSITE" id="PS50088">
    <property type="entry name" value="ANK_REPEAT"/>
    <property type="match status" value="1"/>
</dbReference>
<dbReference type="PROSITE" id="PS50297">
    <property type="entry name" value="ANK_REP_REGION"/>
    <property type="match status" value="1"/>
</dbReference>
<dbReference type="Gene3D" id="3.40.50.300">
    <property type="entry name" value="P-loop containing nucleotide triphosphate hydrolases"/>
    <property type="match status" value="1"/>
</dbReference>
<dbReference type="SMART" id="SM00248">
    <property type="entry name" value="ANK"/>
    <property type="match status" value="8"/>
</dbReference>
<comment type="caution">
    <text evidence="5">The sequence shown here is derived from an EMBL/GenBank/DDBJ whole genome shotgun (WGS) entry which is preliminary data.</text>
</comment>
<evidence type="ECO:0000256" key="1">
    <source>
        <dbReference type="ARBA" id="ARBA00022737"/>
    </source>
</evidence>
<dbReference type="InterPro" id="IPR002110">
    <property type="entry name" value="Ankyrin_rpt"/>
</dbReference>
<dbReference type="Gene3D" id="1.25.40.20">
    <property type="entry name" value="Ankyrin repeat-containing domain"/>
    <property type="match status" value="3"/>
</dbReference>
<dbReference type="PANTHER" id="PTHR10039">
    <property type="entry name" value="AMELOGENIN"/>
    <property type="match status" value="1"/>
</dbReference>
<name>A0A8H3G1P6_9LECA</name>
<dbReference type="InterPro" id="IPR027417">
    <property type="entry name" value="P-loop_NTPase"/>
</dbReference>
<keyword evidence="1" id="KW-0677">Repeat</keyword>
<dbReference type="InterPro" id="IPR054471">
    <property type="entry name" value="GPIID_WHD"/>
</dbReference>
<organism evidence="5 6">
    <name type="scientific">Gomphillus americanus</name>
    <dbReference type="NCBI Taxonomy" id="1940652"/>
    <lineage>
        <taxon>Eukaryota</taxon>
        <taxon>Fungi</taxon>
        <taxon>Dikarya</taxon>
        <taxon>Ascomycota</taxon>
        <taxon>Pezizomycotina</taxon>
        <taxon>Lecanoromycetes</taxon>
        <taxon>OSLEUM clade</taxon>
        <taxon>Ostropomycetidae</taxon>
        <taxon>Ostropales</taxon>
        <taxon>Graphidaceae</taxon>
        <taxon>Gomphilloideae</taxon>
        <taxon>Gomphillus</taxon>
    </lineage>
</organism>
<dbReference type="Proteomes" id="UP000664169">
    <property type="component" value="Unassembled WGS sequence"/>
</dbReference>
<dbReference type="SUPFAM" id="SSF48403">
    <property type="entry name" value="Ankyrin repeat"/>
    <property type="match status" value="2"/>
</dbReference>
<dbReference type="Pfam" id="PF22939">
    <property type="entry name" value="WHD_GPIID"/>
    <property type="match status" value="1"/>
</dbReference>